<feature type="chain" id="PRO_5003012089" evidence="1">
    <location>
        <begin position="23"/>
        <end position="497"/>
    </location>
</feature>
<dbReference type="eggNOG" id="ENOG50310JH">
    <property type="taxonomic scope" value="Bacteria"/>
</dbReference>
<evidence type="ECO:0000256" key="1">
    <source>
        <dbReference type="SAM" id="SignalP"/>
    </source>
</evidence>
<organism evidence="2 3">
    <name type="scientific">Rhodothermus marinus (strain ATCC 43812 / DSM 4252 / R-10)</name>
    <name type="common">Rhodothermus obamensis</name>
    <dbReference type="NCBI Taxonomy" id="518766"/>
    <lineage>
        <taxon>Bacteria</taxon>
        <taxon>Pseudomonadati</taxon>
        <taxon>Rhodothermota</taxon>
        <taxon>Rhodothermia</taxon>
        <taxon>Rhodothermales</taxon>
        <taxon>Rhodothermaceae</taxon>
        <taxon>Rhodothermus</taxon>
    </lineage>
</organism>
<dbReference type="EMBL" id="CP001807">
    <property type="protein sequence ID" value="ACY49336.1"/>
    <property type="molecule type" value="Genomic_DNA"/>
</dbReference>
<dbReference type="HOGENOM" id="CLU_548443_0_0_10"/>
<dbReference type="STRING" id="518766.Rmar_2459"/>
<name>D0MF80_RHOM4</name>
<proteinExistence type="predicted"/>
<dbReference type="KEGG" id="rmr:Rmar_2459"/>
<accession>D0MF80</accession>
<evidence type="ECO:0000313" key="3">
    <source>
        <dbReference type="Proteomes" id="UP000002221"/>
    </source>
</evidence>
<keyword evidence="1" id="KW-0732">Signal</keyword>
<keyword evidence="3" id="KW-1185">Reference proteome</keyword>
<protein>
    <submittedName>
        <fullName evidence="2">Uncharacterized protein</fullName>
    </submittedName>
</protein>
<reference evidence="2 3" key="1">
    <citation type="journal article" date="2009" name="Stand. Genomic Sci.">
        <title>Complete genome sequence of Rhodothermus marinus type strain (R-10).</title>
        <authorList>
            <person name="Nolan M."/>
            <person name="Tindall B.J."/>
            <person name="Pomrenke H."/>
            <person name="Lapidus A."/>
            <person name="Copeland A."/>
            <person name="Glavina Del Rio T."/>
            <person name="Lucas S."/>
            <person name="Chen F."/>
            <person name="Tice H."/>
            <person name="Cheng J.F."/>
            <person name="Saunders E."/>
            <person name="Han C."/>
            <person name="Bruce D."/>
            <person name="Goodwin L."/>
            <person name="Chain P."/>
            <person name="Pitluck S."/>
            <person name="Ovchinikova G."/>
            <person name="Pati A."/>
            <person name="Ivanova N."/>
            <person name="Mavromatis K."/>
            <person name="Chen A."/>
            <person name="Palaniappan K."/>
            <person name="Land M."/>
            <person name="Hauser L."/>
            <person name="Chang Y.J."/>
            <person name="Jeffries C.D."/>
            <person name="Brettin T."/>
            <person name="Goker M."/>
            <person name="Bristow J."/>
            <person name="Eisen J.A."/>
            <person name="Markowitz V."/>
            <person name="Hugenholtz P."/>
            <person name="Kyrpides N.C."/>
            <person name="Klenk H.P."/>
            <person name="Detter J.C."/>
        </authorList>
    </citation>
    <scope>NUCLEOTIDE SEQUENCE [LARGE SCALE GENOMIC DNA]</scope>
    <source>
        <strain evidence="3">ATCC 43812 / DSM 4252 / R-10</strain>
    </source>
</reference>
<dbReference type="Proteomes" id="UP000002221">
    <property type="component" value="Chromosome"/>
</dbReference>
<dbReference type="RefSeq" id="WP_012844946.1">
    <property type="nucleotide sequence ID" value="NC_013501.1"/>
</dbReference>
<evidence type="ECO:0000313" key="2">
    <source>
        <dbReference type="EMBL" id="ACY49336.1"/>
    </source>
</evidence>
<gene>
    <name evidence="2" type="ordered locus">Rmar_2459</name>
</gene>
<dbReference type="AlphaFoldDB" id="D0MF80"/>
<sequence>MRTRTGLTLLVLLLSAAAGVSAQPVPPRGTLLEWGAGLRRLILDRTHGYGGRYYEGGLFRTFTRQMDYEYELDLLTYRFTLFDDPMWVQASGGYRVYTGSIDYGEFVTESQIKHAVRLGRRSTFHVLGVQEENLRARRFFVEVGYRYRLAPDHQIGVRHTLGMEKDDLDLSLHYTWRSLAEGGVHLELGLLDWTGNFVYHLIANSNRSFDTRQRYLRRPLFWAVEATTPSRWPLRAEVTAGLQRRSRARVDETVARIPGHAGYVTEHLASFYNKEAVRYLGVLLEYAGSFFTLGATYRGSYGAVTRTPGADSTGCWEAASGLGRCYVPYPYDFQSREYTSAFGLHGALRWRRLELRTEWIRAINADRLSGAALPEAYVMPYDFRERRLTGKTRLSYLAPTGFWGALEFNLEDRNVRGPRQAGTINLPFRRNFPDQVVPFNRRFTLLLGYRRPRLELTAGVSYDQDGDLYSGWGIPSQWRSKPARFDGGFFRLQLTWP</sequence>
<dbReference type="OrthoDB" id="1491503at2"/>
<feature type="signal peptide" evidence="1">
    <location>
        <begin position="1"/>
        <end position="22"/>
    </location>
</feature>